<name>A0A2N9J0R1_FAGSY</name>
<dbReference type="PANTHER" id="PTHR31541">
    <property type="entry name" value="B3 DOMAIN PLANT PROTEIN-RELATED"/>
    <property type="match status" value="1"/>
</dbReference>
<dbReference type="GO" id="GO:0003677">
    <property type="term" value="F:DNA binding"/>
    <property type="evidence" value="ECO:0007669"/>
    <property type="project" value="InterPro"/>
</dbReference>
<proteinExistence type="predicted"/>
<sequence length="326" mass="36885">MEDFGSFKRLKEEVTGDGNKTRQQVEDLLTERVMIDLLNFFARKNQRKAPASASNYGSGFTRPLFLPLPEKKPIILNINRNKQNPRCLIIQTPQSYCNTTGKRKRDAETEDWVPEKPNPPKKRPPDLNPKPNLKPNAPTLPNPPPDLPLHFKNRINAMNGTQLVLIIQKPLTDTDVNIHNSRLSIPLSQIKPQDFLTEDEIKDFDKHNRVMEEVPFIDPPRGGREAQQKPVQVTFIKFEEQGEKILVQSLFNFPFHEGKPKLIDSIFSALPPSWFFDGRGGVSSGFGRSGVPLPSNQLFFLSHCSGLSLITTSKGFAVVARWADQI</sequence>
<gene>
    <name evidence="2" type="ORF">FSB_LOCUS57982</name>
</gene>
<accession>A0A2N9J0R1</accession>
<dbReference type="AlphaFoldDB" id="A0A2N9J0R1"/>
<reference evidence="2" key="1">
    <citation type="submission" date="2018-02" db="EMBL/GenBank/DDBJ databases">
        <authorList>
            <person name="Cohen D.B."/>
            <person name="Kent A.D."/>
        </authorList>
    </citation>
    <scope>NUCLEOTIDE SEQUENCE</scope>
</reference>
<dbReference type="EMBL" id="OIVN01006301">
    <property type="protein sequence ID" value="SPD30100.1"/>
    <property type="molecule type" value="Genomic_DNA"/>
</dbReference>
<dbReference type="InterPro" id="IPR005508">
    <property type="entry name" value="At2g31720-like"/>
</dbReference>
<feature type="region of interest" description="Disordered" evidence="1">
    <location>
        <begin position="98"/>
        <end position="147"/>
    </location>
</feature>
<evidence type="ECO:0000256" key="1">
    <source>
        <dbReference type="SAM" id="MobiDB-lite"/>
    </source>
</evidence>
<evidence type="ECO:0000313" key="2">
    <source>
        <dbReference type="EMBL" id="SPD30100.1"/>
    </source>
</evidence>
<organism evidence="2">
    <name type="scientific">Fagus sylvatica</name>
    <name type="common">Beechnut</name>
    <dbReference type="NCBI Taxonomy" id="28930"/>
    <lineage>
        <taxon>Eukaryota</taxon>
        <taxon>Viridiplantae</taxon>
        <taxon>Streptophyta</taxon>
        <taxon>Embryophyta</taxon>
        <taxon>Tracheophyta</taxon>
        <taxon>Spermatophyta</taxon>
        <taxon>Magnoliopsida</taxon>
        <taxon>eudicotyledons</taxon>
        <taxon>Gunneridae</taxon>
        <taxon>Pentapetalae</taxon>
        <taxon>rosids</taxon>
        <taxon>fabids</taxon>
        <taxon>Fagales</taxon>
        <taxon>Fagaceae</taxon>
        <taxon>Fagus</taxon>
    </lineage>
</organism>
<protein>
    <submittedName>
        <fullName evidence="2">Uncharacterized protein</fullName>
    </submittedName>
</protein>
<dbReference type="PANTHER" id="PTHR31541:SF25">
    <property type="entry name" value="GAMMA-GLIADIN B"/>
    <property type="match status" value="1"/>
</dbReference>
<dbReference type="Pfam" id="PF03754">
    <property type="entry name" value="At2g31720-like"/>
    <property type="match status" value="1"/>
</dbReference>
<feature type="compositionally biased region" description="Pro residues" evidence="1">
    <location>
        <begin position="138"/>
        <end position="147"/>
    </location>
</feature>